<feature type="domain" description="Lipoyl-binding" evidence="2">
    <location>
        <begin position="1"/>
        <end position="72"/>
    </location>
</feature>
<dbReference type="KEGG" id="ati:AL072_25780"/>
<dbReference type="InterPro" id="IPR011053">
    <property type="entry name" value="Single_hybrid_motif"/>
</dbReference>
<keyword evidence="1" id="KW-0092">Biotin</keyword>
<organism evidence="3 4">
    <name type="scientific">Azospirillum thiophilum</name>
    <dbReference type="NCBI Taxonomy" id="528244"/>
    <lineage>
        <taxon>Bacteria</taxon>
        <taxon>Pseudomonadati</taxon>
        <taxon>Pseudomonadota</taxon>
        <taxon>Alphaproteobacteria</taxon>
        <taxon>Rhodospirillales</taxon>
        <taxon>Azospirillaceae</taxon>
        <taxon>Azospirillum</taxon>
    </lineage>
</organism>
<dbReference type="Pfam" id="PF00364">
    <property type="entry name" value="Biotin_lipoyl"/>
    <property type="match status" value="1"/>
</dbReference>
<reference evidence="4" key="1">
    <citation type="submission" date="2015-08" db="EMBL/GenBank/DDBJ databases">
        <title>Complete Genome Sequence of Azospirillum thiophilum BV-S.</title>
        <authorList>
            <person name="Fomenkov A."/>
            <person name="Vincze T."/>
            <person name="Grabovich M."/>
            <person name="Dubinina G."/>
            <person name="Orlova M."/>
            <person name="Belousova E."/>
            <person name="Roberts R.J."/>
        </authorList>
    </citation>
    <scope>NUCLEOTIDE SEQUENCE [LARGE SCALE GENOMIC DNA]</scope>
    <source>
        <strain evidence="4">BV-S</strain>
    </source>
</reference>
<evidence type="ECO:0000259" key="2">
    <source>
        <dbReference type="PROSITE" id="PS50968"/>
    </source>
</evidence>
<sequence length="73" mass="8013">MSEIELRSDVTGSVWRVLLKEGDAVDEDQSLMILESMKMEIPLAASESGRIARILVQEGDAIREGQVVAVLEV</sequence>
<evidence type="ECO:0000313" key="4">
    <source>
        <dbReference type="Proteomes" id="UP000069935"/>
    </source>
</evidence>
<dbReference type="PANTHER" id="PTHR45266:SF3">
    <property type="entry name" value="OXALOACETATE DECARBOXYLASE ALPHA CHAIN"/>
    <property type="match status" value="1"/>
</dbReference>
<accession>A0AAC8W3B8</accession>
<dbReference type="AlphaFoldDB" id="A0AAC8W3B8"/>
<dbReference type="RefSeq" id="WP_045583807.1">
    <property type="nucleotide sequence ID" value="NZ_CP012404.1"/>
</dbReference>
<gene>
    <name evidence="3" type="ORF">AL072_25780</name>
</gene>
<dbReference type="EMBL" id="CP012404">
    <property type="protein sequence ID" value="ALG74354.1"/>
    <property type="molecule type" value="Genomic_DNA"/>
</dbReference>
<name>A0AAC8W3B8_9PROT</name>
<dbReference type="PANTHER" id="PTHR45266">
    <property type="entry name" value="OXALOACETATE DECARBOXYLASE ALPHA CHAIN"/>
    <property type="match status" value="1"/>
</dbReference>
<dbReference type="NCBIfam" id="NF004547">
    <property type="entry name" value="PRK05889.1"/>
    <property type="match status" value="1"/>
</dbReference>
<proteinExistence type="predicted"/>
<dbReference type="CDD" id="cd06850">
    <property type="entry name" value="biotinyl_domain"/>
    <property type="match status" value="1"/>
</dbReference>
<keyword evidence="4" id="KW-1185">Reference proteome</keyword>
<dbReference type="Gene3D" id="2.40.50.100">
    <property type="match status" value="1"/>
</dbReference>
<dbReference type="SUPFAM" id="SSF51230">
    <property type="entry name" value="Single hybrid motif"/>
    <property type="match status" value="1"/>
</dbReference>
<dbReference type="PROSITE" id="PS50968">
    <property type="entry name" value="BIOTINYL_LIPOYL"/>
    <property type="match status" value="1"/>
</dbReference>
<evidence type="ECO:0000256" key="1">
    <source>
        <dbReference type="ARBA" id="ARBA00023267"/>
    </source>
</evidence>
<protein>
    <recommendedName>
        <fullName evidence="2">Lipoyl-binding domain-containing protein</fullName>
    </recommendedName>
</protein>
<reference evidence="3 4" key="2">
    <citation type="journal article" date="2016" name="Genome Announc.">
        <title>Complete Genome Sequence of a Strain of Azospirillum thiophilum Isolated from a Sulfide Spring.</title>
        <authorList>
            <person name="Fomenkov A."/>
            <person name="Vincze T."/>
            <person name="Grabovich M."/>
            <person name="Anton B.P."/>
            <person name="Dubinina G."/>
            <person name="Orlova M."/>
            <person name="Belousova E."/>
            <person name="Roberts R.J."/>
        </authorList>
    </citation>
    <scope>NUCLEOTIDE SEQUENCE [LARGE SCALE GENOMIC DNA]</scope>
    <source>
        <strain evidence="3 4">BV-S</strain>
    </source>
</reference>
<evidence type="ECO:0000313" key="3">
    <source>
        <dbReference type="EMBL" id="ALG74354.1"/>
    </source>
</evidence>
<dbReference type="Proteomes" id="UP000069935">
    <property type="component" value="Chromosome 4"/>
</dbReference>
<dbReference type="InterPro" id="IPR000089">
    <property type="entry name" value="Biotin_lipoyl"/>
</dbReference>
<dbReference type="InterPro" id="IPR050709">
    <property type="entry name" value="Biotin_Carboxyl_Carrier/Decarb"/>
</dbReference>